<keyword evidence="1" id="KW-1133">Transmembrane helix</keyword>
<evidence type="ECO:0008006" key="4">
    <source>
        <dbReference type="Google" id="ProtNLM"/>
    </source>
</evidence>
<sequence length="92" mass="9930">MRNLALKQDAKLFVSMTLTFALISMMLFAFNFAAVNLGLSASTATLLYTALNAVAWGATAASIVASFGLGAFVAQAVWSYVKKHTLKQFLQY</sequence>
<dbReference type="AlphaFoldDB" id="A0A6B3TQU5"/>
<keyword evidence="1" id="KW-0812">Transmembrane</keyword>
<keyword evidence="1" id="KW-0472">Membrane</keyword>
<dbReference type="RefSeq" id="WP_163251309.1">
    <property type="nucleotide sequence ID" value="NZ_JAAIUV010000010.1"/>
</dbReference>
<comment type="caution">
    <text evidence="2">The sequence shown here is derived from an EMBL/GenBank/DDBJ whole genome shotgun (WGS) entry which is preliminary data.</text>
</comment>
<keyword evidence="3" id="KW-1185">Reference proteome</keyword>
<organism evidence="2 3">
    <name type="scientific">Neobacillus thermocopriae</name>
    <dbReference type="NCBI Taxonomy" id="1215031"/>
    <lineage>
        <taxon>Bacteria</taxon>
        <taxon>Bacillati</taxon>
        <taxon>Bacillota</taxon>
        <taxon>Bacilli</taxon>
        <taxon>Bacillales</taxon>
        <taxon>Bacillaceae</taxon>
        <taxon>Neobacillus</taxon>
    </lineage>
</organism>
<proteinExistence type="predicted"/>
<name>A0A6B3TQU5_9BACI</name>
<reference evidence="2" key="1">
    <citation type="submission" date="2020-02" db="EMBL/GenBank/DDBJ databases">
        <title>Bacillus sedimentmangrovi sp. nov., isolated from sediment of the mangrove ecosystem.</title>
        <authorList>
            <person name="Liu G."/>
        </authorList>
    </citation>
    <scope>NUCLEOTIDE SEQUENCE [LARGE SCALE GENOMIC DNA]</scope>
    <source>
        <strain evidence="2">SgZ-7</strain>
    </source>
</reference>
<dbReference type="Proteomes" id="UP000481621">
    <property type="component" value="Unassembled WGS sequence"/>
</dbReference>
<feature type="transmembrane region" description="Helical" evidence="1">
    <location>
        <begin position="54"/>
        <end position="81"/>
    </location>
</feature>
<evidence type="ECO:0000256" key="1">
    <source>
        <dbReference type="SAM" id="Phobius"/>
    </source>
</evidence>
<evidence type="ECO:0000313" key="2">
    <source>
        <dbReference type="EMBL" id="NEX78796.1"/>
    </source>
</evidence>
<evidence type="ECO:0000313" key="3">
    <source>
        <dbReference type="Proteomes" id="UP000481621"/>
    </source>
</evidence>
<feature type="transmembrane region" description="Helical" evidence="1">
    <location>
        <begin position="12"/>
        <end position="34"/>
    </location>
</feature>
<gene>
    <name evidence="2" type="ORF">G4Z05_07845</name>
</gene>
<protein>
    <recommendedName>
        <fullName evidence="4">Circular bacteriocin, circularin A/uberolysin family</fullName>
    </recommendedName>
</protein>
<dbReference type="EMBL" id="JAAIUV010000010">
    <property type="protein sequence ID" value="NEX78796.1"/>
    <property type="molecule type" value="Genomic_DNA"/>
</dbReference>
<accession>A0A6B3TQU5</accession>